<dbReference type="OrthoDB" id="448280at2759"/>
<evidence type="ECO:0000256" key="3">
    <source>
        <dbReference type="ARBA" id="ARBA00022989"/>
    </source>
</evidence>
<feature type="chain" id="PRO_5038957689" evidence="6">
    <location>
        <begin position="24"/>
        <end position="403"/>
    </location>
</feature>
<protein>
    <submittedName>
        <fullName evidence="7">Uncharacterized protein</fullName>
    </submittedName>
</protein>
<dbReference type="InterPro" id="IPR003689">
    <property type="entry name" value="ZIP"/>
</dbReference>
<evidence type="ECO:0000256" key="5">
    <source>
        <dbReference type="SAM" id="Phobius"/>
    </source>
</evidence>
<evidence type="ECO:0000256" key="2">
    <source>
        <dbReference type="ARBA" id="ARBA00022692"/>
    </source>
</evidence>
<sequence>MAKSPFPFVLILLLLFLAVAVSAHGGSGGGDDDTDADAAGSNKPDLRSKSLILTKVWCLIVIFFATFLPGVSPYFLKWNEAFLALGTQFAGGVFLGTAMMHFLSDSDETFEDLTDKDYPFAFMLACAGFAITLLADCIISVVVARGRSVRDVESGQVLTGQFFESWQKVRIRVNRTRQAESPIPNKRPTTIFYVSEINNQQQYLKPKPPNIRNCFKLLELNLCTTHAKVGQGPGDHSVASLLRDAGSLGDSILLIFALCFHSVFEGIAIGVADTKADAWKALWTISLHKVFAAIAMGIALLRMMPNRPLLSCAAYSFAFAISSPIGVAIGIIIDATTQGRVADWIYAISMGLATGVFIYVSINHLLAKGFKPQKPVAADTPFIRWLAVVLGIGVIAVVMIWDT</sequence>
<dbReference type="EMBL" id="CP097510">
    <property type="protein sequence ID" value="URE33535.1"/>
    <property type="molecule type" value="Genomic_DNA"/>
</dbReference>
<dbReference type="PANTHER" id="PTHR11040">
    <property type="entry name" value="ZINC/IRON TRANSPORTER"/>
    <property type="match status" value="1"/>
</dbReference>
<dbReference type="GO" id="GO:0016020">
    <property type="term" value="C:membrane"/>
    <property type="evidence" value="ECO:0007669"/>
    <property type="project" value="UniProtKB-SubCell"/>
</dbReference>
<name>A0A9E7HHY4_9LILI</name>
<evidence type="ECO:0000313" key="7">
    <source>
        <dbReference type="EMBL" id="URE33535.1"/>
    </source>
</evidence>
<dbReference type="PANTHER" id="PTHR11040:SF217">
    <property type="entry name" value="ZINC TRANSPORTER 11"/>
    <property type="match status" value="1"/>
</dbReference>
<dbReference type="AlphaFoldDB" id="A0A9E7HHY4"/>
<feature type="transmembrane region" description="Helical" evidence="5">
    <location>
        <begin position="52"/>
        <end position="75"/>
    </location>
</feature>
<feature type="transmembrane region" description="Helical" evidence="5">
    <location>
        <begin position="278"/>
        <end position="301"/>
    </location>
</feature>
<feature type="transmembrane region" description="Helical" evidence="5">
    <location>
        <begin position="382"/>
        <end position="401"/>
    </location>
</feature>
<gene>
    <name evidence="7" type="ORF">MUK42_34809</name>
</gene>
<reference evidence="7" key="1">
    <citation type="submission" date="2022-05" db="EMBL/GenBank/DDBJ databases">
        <title>The Musa troglodytarum L. genome provides insights into the mechanism of non-climacteric behaviour and enrichment of carotenoids.</title>
        <authorList>
            <person name="Wang J."/>
        </authorList>
    </citation>
    <scope>NUCLEOTIDE SEQUENCE</scope>
    <source>
        <tissue evidence="7">Leaf</tissue>
    </source>
</reference>
<comment type="subcellular location">
    <subcellularLocation>
        <location evidence="1">Membrane</location>
        <topology evidence="1">Multi-pass membrane protein</topology>
    </subcellularLocation>
</comment>
<keyword evidence="6" id="KW-0732">Signal</keyword>
<feature type="transmembrane region" description="Helical" evidence="5">
    <location>
        <begin position="313"/>
        <end position="332"/>
    </location>
</feature>
<dbReference type="Proteomes" id="UP001055439">
    <property type="component" value="Chromosome 8"/>
</dbReference>
<evidence type="ECO:0000256" key="4">
    <source>
        <dbReference type="ARBA" id="ARBA00023136"/>
    </source>
</evidence>
<feature type="transmembrane region" description="Helical" evidence="5">
    <location>
        <begin position="120"/>
        <end position="144"/>
    </location>
</feature>
<feature type="signal peptide" evidence="6">
    <location>
        <begin position="1"/>
        <end position="23"/>
    </location>
</feature>
<keyword evidence="8" id="KW-1185">Reference proteome</keyword>
<feature type="transmembrane region" description="Helical" evidence="5">
    <location>
        <begin position="82"/>
        <end position="100"/>
    </location>
</feature>
<evidence type="ECO:0000256" key="6">
    <source>
        <dbReference type="SAM" id="SignalP"/>
    </source>
</evidence>
<keyword evidence="2 5" id="KW-0812">Transmembrane</keyword>
<proteinExistence type="predicted"/>
<evidence type="ECO:0000313" key="8">
    <source>
        <dbReference type="Proteomes" id="UP001055439"/>
    </source>
</evidence>
<dbReference type="Pfam" id="PF02535">
    <property type="entry name" value="Zip"/>
    <property type="match status" value="1"/>
</dbReference>
<keyword evidence="4 5" id="KW-0472">Membrane</keyword>
<organism evidence="7 8">
    <name type="scientific">Musa troglodytarum</name>
    <name type="common">fe'i banana</name>
    <dbReference type="NCBI Taxonomy" id="320322"/>
    <lineage>
        <taxon>Eukaryota</taxon>
        <taxon>Viridiplantae</taxon>
        <taxon>Streptophyta</taxon>
        <taxon>Embryophyta</taxon>
        <taxon>Tracheophyta</taxon>
        <taxon>Spermatophyta</taxon>
        <taxon>Magnoliopsida</taxon>
        <taxon>Liliopsida</taxon>
        <taxon>Zingiberales</taxon>
        <taxon>Musaceae</taxon>
        <taxon>Musa</taxon>
    </lineage>
</organism>
<dbReference type="GO" id="GO:0005385">
    <property type="term" value="F:zinc ion transmembrane transporter activity"/>
    <property type="evidence" value="ECO:0007669"/>
    <property type="project" value="TreeGrafter"/>
</dbReference>
<accession>A0A9E7HHY4</accession>
<evidence type="ECO:0000256" key="1">
    <source>
        <dbReference type="ARBA" id="ARBA00004141"/>
    </source>
</evidence>
<feature type="transmembrane region" description="Helical" evidence="5">
    <location>
        <begin position="344"/>
        <end position="362"/>
    </location>
</feature>
<keyword evidence="3 5" id="KW-1133">Transmembrane helix</keyword>